<dbReference type="AlphaFoldDB" id="A0A369Q2H0"/>
<evidence type="ECO:0000256" key="11">
    <source>
        <dbReference type="SAM" id="MobiDB-lite"/>
    </source>
</evidence>
<dbReference type="SUPFAM" id="SSF143631">
    <property type="entry name" value="ApbE-like"/>
    <property type="match status" value="1"/>
</dbReference>
<dbReference type="Gene3D" id="3.10.520.10">
    <property type="entry name" value="ApbE-like domains"/>
    <property type="match status" value="1"/>
</dbReference>
<reference evidence="12 13" key="1">
    <citation type="submission" date="2018-07" db="EMBL/GenBank/DDBJ databases">
        <title>Pedobacter sp. nov., isolated from soil.</title>
        <authorList>
            <person name="Zhou L.Y."/>
            <person name="Du Z.J."/>
        </authorList>
    </citation>
    <scope>NUCLEOTIDE SEQUENCE [LARGE SCALE GENOMIC DNA]</scope>
    <source>
        <strain evidence="12 13">JDX94</strain>
    </source>
</reference>
<dbReference type="GO" id="GO:0046872">
    <property type="term" value="F:metal ion binding"/>
    <property type="evidence" value="ECO:0007669"/>
    <property type="project" value="UniProtKB-KW"/>
</dbReference>
<keyword evidence="13" id="KW-1185">Reference proteome</keyword>
<feature type="region of interest" description="Disordered" evidence="11">
    <location>
        <begin position="415"/>
        <end position="439"/>
    </location>
</feature>
<evidence type="ECO:0000256" key="3">
    <source>
        <dbReference type="ARBA" id="ARBA00016337"/>
    </source>
</evidence>
<dbReference type="Proteomes" id="UP000253961">
    <property type="component" value="Unassembled WGS sequence"/>
</dbReference>
<dbReference type="InterPro" id="IPR014469">
    <property type="entry name" value="DUF2271"/>
</dbReference>
<evidence type="ECO:0000256" key="10">
    <source>
        <dbReference type="ARBA" id="ARBA00048540"/>
    </source>
</evidence>
<evidence type="ECO:0000256" key="5">
    <source>
        <dbReference type="ARBA" id="ARBA00022679"/>
    </source>
</evidence>
<name>A0A369Q2H0_9SPHI</name>
<evidence type="ECO:0000313" key="12">
    <source>
        <dbReference type="EMBL" id="RDC57635.1"/>
    </source>
</evidence>
<evidence type="ECO:0000256" key="7">
    <source>
        <dbReference type="ARBA" id="ARBA00022827"/>
    </source>
</evidence>
<keyword evidence="4" id="KW-0285">Flavoprotein</keyword>
<evidence type="ECO:0000256" key="8">
    <source>
        <dbReference type="ARBA" id="ARBA00022842"/>
    </source>
</evidence>
<dbReference type="InterPro" id="IPR024932">
    <property type="entry name" value="ApbE"/>
</dbReference>
<dbReference type="InterPro" id="IPR003374">
    <property type="entry name" value="ApbE-like_sf"/>
</dbReference>
<protein>
    <recommendedName>
        <fullName evidence="3">FAD:protein FMN transferase</fullName>
        <ecNumber evidence="2">2.7.1.180</ecNumber>
    </recommendedName>
    <alternativeName>
        <fullName evidence="9">Flavin transferase</fullName>
    </alternativeName>
</protein>
<dbReference type="EC" id="2.7.1.180" evidence="2"/>
<evidence type="ECO:0000256" key="6">
    <source>
        <dbReference type="ARBA" id="ARBA00022723"/>
    </source>
</evidence>
<comment type="cofactor">
    <cofactor evidence="1">
        <name>Mg(2+)</name>
        <dbReference type="ChEBI" id="CHEBI:18420"/>
    </cofactor>
</comment>
<comment type="caution">
    <text evidence="12">The sequence shown here is derived from an EMBL/GenBank/DDBJ whole genome shotgun (WGS) entry which is preliminary data.</text>
</comment>
<sequence length="510" mass="56470">MKFKHIVAIGLLIIVGSGFVKPKKTMQVFVANYENVLGTSLEMKFKAENQADADIAELNALNEIDRLDDILSAYKNSSEFTRWMKNGQQTTKISAELFEVLQQFEHYKELTNGALDASAEVINRVWKKAAAENSLPSAAELKTALSAVKQKHYILDEKNSTVTRLDDAPLALNSFAKSYIINKAAEKAIHTAGIENVVVNIGGDIVIKGGGTEIIEIANPKADAENETALSTIKVSNKAVATSGNYRRGYHVNGKWYSHIVDPRTGKPVSEIISATVITPNASEAGALATSFNVLSVVEIEKIAASRNDIAYMLVTKDGAEIKNQAWTKYEVEIIKPAIASLSKTKADKLWDTKMELIVNLELANIESTDGRRVRRPFVAVWVEDDTKKPVRNLAIWYNKPRWLPDLKSWNRSNGEEFQKGEDSKLSSTSSATRGPGKYSLVWNGKDDEGKLVKEGNYTVFIEVAREHGTYQILSQSMKFTGTAKKIEFKPNTELSSASLDYRKITTAKK</sequence>
<dbReference type="OrthoDB" id="9778595at2"/>
<dbReference type="PANTHER" id="PTHR30040:SF2">
    <property type="entry name" value="FAD:PROTEIN FMN TRANSFERASE"/>
    <property type="match status" value="1"/>
</dbReference>
<dbReference type="Gene3D" id="2.60.40.4070">
    <property type="match status" value="1"/>
</dbReference>
<accession>A0A369Q2H0</accession>
<evidence type="ECO:0000313" key="13">
    <source>
        <dbReference type="Proteomes" id="UP000253961"/>
    </source>
</evidence>
<dbReference type="Pfam" id="PF10029">
    <property type="entry name" value="DUF2271"/>
    <property type="match status" value="1"/>
</dbReference>
<proteinExistence type="predicted"/>
<dbReference type="PANTHER" id="PTHR30040">
    <property type="entry name" value="THIAMINE BIOSYNTHESIS LIPOPROTEIN APBE"/>
    <property type="match status" value="1"/>
</dbReference>
<dbReference type="Pfam" id="PF02424">
    <property type="entry name" value="ApbE"/>
    <property type="match status" value="1"/>
</dbReference>
<feature type="compositionally biased region" description="Basic and acidic residues" evidence="11">
    <location>
        <begin position="415"/>
        <end position="425"/>
    </location>
</feature>
<keyword evidence="5" id="KW-0808">Transferase</keyword>
<keyword evidence="6" id="KW-0479">Metal-binding</keyword>
<evidence type="ECO:0000256" key="4">
    <source>
        <dbReference type="ARBA" id="ARBA00022630"/>
    </source>
</evidence>
<evidence type="ECO:0000256" key="1">
    <source>
        <dbReference type="ARBA" id="ARBA00001946"/>
    </source>
</evidence>
<dbReference type="RefSeq" id="WP_115401058.1">
    <property type="nucleotide sequence ID" value="NZ_QPKV01000002.1"/>
</dbReference>
<gene>
    <name evidence="12" type="ORF">DU508_01340</name>
</gene>
<dbReference type="GO" id="GO:0016740">
    <property type="term" value="F:transferase activity"/>
    <property type="evidence" value="ECO:0007669"/>
    <property type="project" value="UniProtKB-KW"/>
</dbReference>
<keyword evidence="7" id="KW-0274">FAD</keyword>
<organism evidence="12 13">
    <name type="scientific">Pedobacter chinensis</name>
    <dbReference type="NCBI Taxonomy" id="2282421"/>
    <lineage>
        <taxon>Bacteria</taxon>
        <taxon>Pseudomonadati</taxon>
        <taxon>Bacteroidota</taxon>
        <taxon>Sphingobacteriia</taxon>
        <taxon>Sphingobacteriales</taxon>
        <taxon>Sphingobacteriaceae</taxon>
        <taxon>Pedobacter</taxon>
    </lineage>
</organism>
<evidence type="ECO:0000256" key="2">
    <source>
        <dbReference type="ARBA" id="ARBA00011955"/>
    </source>
</evidence>
<keyword evidence="8" id="KW-0460">Magnesium</keyword>
<comment type="catalytic activity">
    <reaction evidence="10">
        <text>L-threonyl-[protein] + FAD = FMN-L-threonyl-[protein] + AMP + H(+)</text>
        <dbReference type="Rhea" id="RHEA:36847"/>
        <dbReference type="Rhea" id="RHEA-COMP:11060"/>
        <dbReference type="Rhea" id="RHEA-COMP:11061"/>
        <dbReference type="ChEBI" id="CHEBI:15378"/>
        <dbReference type="ChEBI" id="CHEBI:30013"/>
        <dbReference type="ChEBI" id="CHEBI:57692"/>
        <dbReference type="ChEBI" id="CHEBI:74257"/>
        <dbReference type="ChEBI" id="CHEBI:456215"/>
        <dbReference type="EC" id="2.7.1.180"/>
    </reaction>
</comment>
<dbReference type="EMBL" id="QPKV01000002">
    <property type="protein sequence ID" value="RDC57635.1"/>
    <property type="molecule type" value="Genomic_DNA"/>
</dbReference>
<evidence type="ECO:0000256" key="9">
    <source>
        <dbReference type="ARBA" id="ARBA00031306"/>
    </source>
</evidence>